<dbReference type="HOGENOM" id="CLU_3045589_0_0_14"/>
<dbReference type="EMBL" id="CP006771">
    <property type="protein sequence ID" value="AGX88947.1"/>
    <property type="molecule type" value="Genomic_DNA"/>
</dbReference>
<dbReference type="STRING" id="1403316.PRV_00910"/>
<dbReference type="KEGG" id="mpv:PRV_00910"/>
<keyword evidence="3" id="KW-1185">Reference proteome</keyword>
<proteinExistence type="predicted"/>
<organism evidence="2 3">
    <name type="scientific">Mycoplasma parvum str. Indiana</name>
    <dbReference type="NCBI Taxonomy" id="1403316"/>
    <lineage>
        <taxon>Bacteria</taxon>
        <taxon>Bacillati</taxon>
        <taxon>Mycoplasmatota</taxon>
        <taxon>Mollicutes</taxon>
        <taxon>Mycoplasmataceae</taxon>
        <taxon>Mycoplasma</taxon>
    </lineage>
</organism>
<gene>
    <name evidence="2" type="ORF">PRV_00910</name>
</gene>
<dbReference type="Proteomes" id="UP000017119">
    <property type="component" value="Chromosome"/>
</dbReference>
<evidence type="ECO:0000256" key="1">
    <source>
        <dbReference type="SAM" id="MobiDB-lite"/>
    </source>
</evidence>
<accession>U5NC13</accession>
<reference evidence="2 3" key="1">
    <citation type="journal article" date="2013" name="Genome Announc.">
        <title>Genome Sequence of Mycoplasma parvum (Formerly Eperythrozoon parvum), a Diminutive Hemoplasma of the Pig.</title>
        <authorList>
            <person name="do Nascimento N.C."/>
            <person name="Dos Santos A.P."/>
            <person name="Chu Y."/>
            <person name="Guimaraes A.M."/>
            <person name="Pagliaro A."/>
            <person name="Messick J.B."/>
        </authorList>
    </citation>
    <scope>NUCLEOTIDE SEQUENCE [LARGE SCALE GENOMIC DNA]</scope>
    <source>
        <strain evidence="2 3">Indiana</strain>
    </source>
</reference>
<evidence type="ECO:0000313" key="2">
    <source>
        <dbReference type="EMBL" id="AGX88947.1"/>
    </source>
</evidence>
<protein>
    <submittedName>
        <fullName evidence="2">Uncharacterized protein</fullName>
    </submittedName>
</protein>
<name>U5NC13_9MOLU</name>
<feature type="region of interest" description="Disordered" evidence="1">
    <location>
        <begin position="1"/>
        <end position="22"/>
    </location>
</feature>
<dbReference type="AlphaFoldDB" id="U5NC13"/>
<evidence type="ECO:0000313" key="3">
    <source>
        <dbReference type="Proteomes" id="UP000017119"/>
    </source>
</evidence>
<sequence length="54" mass="5933">MSLSKLSSKHPLERPGPLTKPLFFGPSTAKAISEKVKIKIPQEILPKVLKLVPN</sequence>